<protein>
    <submittedName>
        <fullName evidence="6">Amino acid adenylation domain-containing protein</fullName>
    </submittedName>
    <submittedName>
        <fullName evidence="7">Non-ribosomal peptide synthetase</fullName>
    </submittedName>
</protein>
<dbReference type="InterPro" id="IPR010071">
    <property type="entry name" value="AA_adenyl_dom"/>
</dbReference>
<dbReference type="SUPFAM" id="SSF47336">
    <property type="entry name" value="ACP-like"/>
    <property type="match status" value="2"/>
</dbReference>
<gene>
    <name evidence="6" type="ORF">F9Y85_11370</name>
    <name evidence="7" type="ORF">R5H13_18995</name>
</gene>
<dbReference type="Gene3D" id="1.10.1200.10">
    <property type="entry name" value="ACP-like"/>
    <property type="match status" value="1"/>
</dbReference>
<reference evidence="6" key="1">
    <citation type="submission" date="2019-10" db="EMBL/GenBank/DDBJ databases">
        <authorList>
            <person name="Paulsen S."/>
        </authorList>
    </citation>
    <scope>NUCLEOTIDE SEQUENCE</scope>
    <source>
        <strain evidence="6">LMG 19692</strain>
    </source>
</reference>
<dbReference type="GO" id="GO:0003824">
    <property type="term" value="F:catalytic activity"/>
    <property type="evidence" value="ECO:0007669"/>
    <property type="project" value="InterPro"/>
</dbReference>
<dbReference type="PROSITE" id="PS50075">
    <property type="entry name" value="CARRIER"/>
    <property type="match status" value="2"/>
</dbReference>
<dbReference type="Gene3D" id="3.40.50.1820">
    <property type="entry name" value="alpha/beta hydrolase"/>
    <property type="match status" value="1"/>
</dbReference>
<name>A0A8I2H462_9GAMM</name>
<organism evidence="6 8">
    <name type="scientific">Pseudoalteromonas maricaloris</name>
    <dbReference type="NCBI Taxonomy" id="184924"/>
    <lineage>
        <taxon>Bacteria</taxon>
        <taxon>Pseudomonadati</taxon>
        <taxon>Pseudomonadota</taxon>
        <taxon>Gammaproteobacteria</taxon>
        <taxon>Alteromonadales</taxon>
        <taxon>Pseudoalteromonadaceae</taxon>
        <taxon>Pseudoalteromonas</taxon>
    </lineage>
</organism>
<dbReference type="GO" id="GO:0031177">
    <property type="term" value="F:phosphopantetheine binding"/>
    <property type="evidence" value="ECO:0007669"/>
    <property type="project" value="InterPro"/>
</dbReference>
<dbReference type="InterPro" id="IPR000873">
    <property type="entry name" value="AMP-dep_synth/lig_dom"/>
</dbReference>
<dbReference type="Gene3D" id="3.30.559.10">
    <property type="entry name" value="Chloramphenicol acetyltransferase-like domain"/>
    <property type="match status" value="2"/>
</dbReference>
<dbReference type="Proteomes" id="UP000646877">
    <property type="component" value="Unassembled WGS sequence"/>
</dbReference>
<keyword evidence="3" id="KW-0596">Phosphopantetheine</keyword>
<dbReference type="RefSeq" id="WP_193521923.1">
    <property type="nucleotide sequence ID" value="NZ_CBCSDF010000013.1"/>
</dbReference>
<reference evidence="7 9" key="2">
    <citation type="submission" date="2023-10" db="EMBL/GenBank/DDBJ databases">
        <title>To unveil natural product biosynthetic capacity in Pseudoalteromonas.</title>
        <authorList>
            <person name="Wang J."/>
        </authorList>
    </citation>
    <scope>NUCLEOTIDE SEQUENCE [LARGE SCALE GENOMIC DNA]</scope>
    <source>
        <strain evidence="7 9">DSM 15914</strain>
    </source>
</reference>
<dbReference type="CDD" id="cd19531">
    <property type="entry name" value="LCL_NRPS-like"/>
    <property type="match status" value="1"/>
</dbReference>
<dbReference type="Pfam" id="PF00501">
    <property type="entry name" value="AMP-binding"/>
    <property type="match status" value="2"/>
</dbReference>
<dbReference type="SMART" id="SM00823">
    <property type="entry name" value="PKS_PP"/>
    <property type="match status" value="1"/>
</dbReference>
<proteinExistence type="inferred from homology"/>
<comment type="similarity">
    <text evidence="2">Belongs to the ATP-dependent AMP-binding enzyme family.</text>
</comment>
<dbReference type="InterPro" id="IPR025110">
    <property type="entry name" value="AMP-bd_C"/>
</dbReference>
<dbReference type="Gene3D" id="3.30.300.30">
    <property type="match status" value="1"/>
</dbReference>
<sequence>MKNNNKLTEDKGMMLTSAQLDIYLDQKRYPSSPNYNIGGVITIKEPICVASFQQAMAQLVAENDVFHLYFQEQMGQPVQCRAEVACKFEYLDFSAASDAKEQAKQFVKTQLMQPFDLSEPGLYQTFLLKLTSDEYWYVPIAHHLITDGFGYSNWFDTLFRYYLAQKDGNSIVEPIQLTQFEHVVDYMNHNVDISAATAGFWQQKFSSQLPDRMFVPKQLNTPLMHESFLSQYAIAQADYTSLSELAKNMGVRIHHLFMAAISCYLNLQYHTSDIILALPFHNRDKATMRAIGGIVSVLPMRFGIDQQWTMADLASEIRTQMRDVSKFKKYPVSKIVEHARQLKPDLERLFDVQFNYQKLDYKYADGQIDAESEFIPPGVETTPLLFNLCEYGDHQDVILQIEANRAFFDESDVAVIFERLFAILEAIRHNPEQQISGFNFFNEQDFQAYQTLNGSSEACDSSSLVQRFNQQVTDRPNSIALVVGESTWTYRELSEKAVQIAEILTSQGLQSGDCVGLCLDRNENMVATLLACLSIGVTYVPLDPSYPLDRLTFMFTDSQAALLVTDTQVSKTTPIDAKRTLLIDQLTADIEAPRQHSLSFLTEREAVGAYILYTSGSTGRPKGALIAQRSLDNLIGGMVARLELTEACHCLATTTIGFDISTLEIFAPLVVGGKVTLVGHQIGKDALKLAAFANTSEYNLFQCTPTMWQALVEAGWQGNAQATLVTGGEPLYPALAEQMLLRSKRVINGYGPTEATVYSLVEEVHRDKDGIPSCRLSRSLPNYRHFVVDTRGQLAPVGVSGELCIAGDGLALEYIGRPDITATQFVHIPAVANERLYRTGDLVTLHRSGEIEYLGRIDHQVKIRGYRIELGEIEEKLSQLTGIKQAVVTTHGERGSDVKLAAYVIMESSAALDVEAIRTALAAELPNFMVPHFYTEMNAFPLTSSGKVDRKALPEPAHREVEFLAATTDTEHLLSTIWQSLFERDAISVTHNFFELGGHSLLAMKMFGQIRQRLQVDLPLACIFEQPTIRQLASKVDAMLEDQSYSPATRNLTKSDIERGHPLSRSQLSMWVIDKLSYGTAQYNMPGVFSITGALQVSALRNALAQLVSRHEVLRTVLIDDDYTAKQYVLEDYSFDVPMIDLSGKQDVMSSVEHFVEAEANMPFQLDVGLKIRAKIIKTAPEHHFLLLTLHHIAADGWSINILTEELKMLYRSVLRNEAAELPTLDIQYKDYAHWQHQNIQNGLLDAQLEHWLDFLADHPQVHGLPLDYPRPAQPSFEGRSYKLTIDSQMRSQLQAFCQRKDMTPFMVLQLVYALLIAEQSGESDILVGTPVAGRNHPDIEGLIGCFTNSIVLRNRIDFGRPLEDLLAESKQSVMSAFDNQDVPFELLVERLNPERNQSYNPIFQLWFVYHSQQFNPMTLDNLKVELVEPHTPSVNFDLSLSVYEQESTLTLDWEYRPELFNVDTVAQYAARFKAILQWFLEGSDTLIPLTQMSSQNIEVPIVEQGVFAARVVANATASPQSTAVVNEGQTVAQQALFAKVRRMRAYLDAQGVKPGYSVGVCLEHGLALLVTQMACLFSGITFIVLDPDSDTQTIDEAIKRFNLEFAVTQRHLGSFLADTPVKVLDTTEALAFKVPTGFLEPEAKLSIQPICILYPGSDNEIALTQHDLVMLSGKLTNELQPQQSHSNKFIWNASVSFDCSVMALCLMSIGFELHIVDTKTRYSITELNDYLASQQVNLIELTPGYLNLMHSQTGLTFSHTTDLLINGTEVDTHLTEILAQYQATSDAKVIAVNALFEEFRLIKLNQLSASTQHVGSLAQTQSKAIQLRERIIDILHDIYASLLKKDQVKVDAGFYELGGNPLQVQGLCSSCEQHFNLGLNVSTFASGPSVSQLAELISAIFNNQSMASPTMTATTSPQTLRK</sequence>
<dbReference type="EMBL" id="CP137578">
    <property type="protein sequence ID" value="WOX28679.1"/>
    <property type="molecule type" value="Genomic_DNA"/>
</dbReference>
<dbReference type="InterPro" id="IPR009081">
    <property type="entry name" value="PP-bd_ACP"/>
</dbReference>
<dbReference type="Gene3D" id="2.30.38.10">
    <property type="entry name" value="Luciferase, Domain 3"/>
    <property type="match status" value="1"/>
</dbReference>
<keyword evidence="9" id="KW-1185">Reference proteome</keyword>
<dbReference type="FunFam" id="3.30.300.30:FF:000010">
    <property type="entry name" value="Enterobactin synthetase component F"/>
    <property type="match status" value="1"/>
</dbReference>
<dbReference type="EMBL" id="WEIA01000006">
    <property type="protein sequence ID" value="NLR21910.1"/>
    <property type="molecule type" value="Genomic_DNA"/>
</dbReference>
<evidence type="ECO:0000313" key="9">
    <source>
        <dbReference type="Proteomes" id="UP001304419"/>
    </source>
</evidence>
<dbReference type="InterPro" id="IPR020845">
    <property type="entry name" value="AMP-binding_CS"/>
</dbReference>
<comment type="cofactor">
    <cofactor evidence="1">
        <name>pantetheine 4'-phosphate</name>
        <dbReference type="ChEBI" id="CHEBI:47942"/>
    </cofactor>
</comment>
<dbReference type="Gene3D" id="3.30.559.30">
    <property type="entry name" value="Nonribosomal peptide synthetase, condensation domain"/>
    <property type="match status" value="2"/>
</dbReference>
<dbReference type="PANTHER" id="PTHR45527">
    <property type="entry name" value="NONRIBOSOMAL PEPTIDE SYNTHETASE"/>
    <property type="match status" value="1"/>
</dbReference>
<dbReference type="SUPFAM" id="SSF52777">
    <property type="entry name" value="CoA-dependent acyltransferases"/>
    <property type="match status" value="4"/>
</dbReference>
<evidence type="ECO:0000313" key="7">
    <source>
        <dbReference type="EMBL" id="WOX28679.1"/>
    </source>
</evidence>
<dbReference type="InterPro" id="IPR023213">
    <property type="entry name" value="CAT-like_dom_sf"/>
</dbReference>
<dbReference type="GO" id="GO:0043041">
    <property type="term" value="P:amino acid activation for nonribosomal peptide biosynthetic process"/>
    <property type="evidence" value="ECO:0007669"/>
    <property type="project" value="TreeGrafter"/>
</dbReference>
<dbReference type="Pfam" id="PF00668">
    <property type="entry name" value="Condensation"/>
    <property type="match status" value="2"/>
</dbReference>
<dbReference type="GO" id="GO:0005737">
    <property type="term" value="C:cytoplasm"/>
    <property type="evidence" value="ECO:0007669"/>
    <property type="project" value="TreeGrafter"/>
</dbReference>
<dbReference type="Pfam" id="PF00550">
    <property type="entry name" value="PP-binding"/>
    <property type="match status" value="2"/>
</dbReference>
<evidence type="ECO:0000256" key="3">
    <source>
        <dbReference type="ARBA" id="ARBA00022450"/>
    </source>
</evidence>
<evidence type="ECO:0000256" key="1">
    <source>
        <dbReference type="ARBA" id="ARBA00001957"/>
    </source>
</evidence>
<evidence type="ECO:0000259" key="5">
    <source>
        <dbReference type="PROSITE" id="PS50075"/>
    </source>
</evidence>
<dbReference type="PANTHER" id="PTHR45527:SF1">
    <property type="entry name" value="FATTY ACID SYNTHASE"/>
    <property type="match status" value="1"/>
</dbReference>
<dbReference type="FunFam" id="1.10.1200.10:FF:000005">
    <property type="entry name" value="Nonribosomal peptide synthetase 1"/>
    <property type="match status" value="1"/>
</dbReference>
<dbReference type="PROSITE" id="PS00455">
    <property type="entry name" value="AMP_BINDING"/>
    <property type="match status" value="1"/>
</dbReference>
<dbReference type="InterPro" id="IPR045851">
    <property type="entry name" value="AMP-bd_C_sf"/>
</dbReference>
<keyword evidence="4" id="KW-0597">Phosphoprotein</keyword>
<dbReference type="InterPro" id="IPR020806">
    <property type="entry name" value="PKS_PP-bd"/>
</dbReference>
<evidence type="ECO:0000313" key="6">
    <source>
        <dbReference type="EMBL" id="NLR21910.1"/>
    </source>
</evidence>
<evidence type="ECO:0000313" key="8">
    <source>
        <dbReference type="Proteomes" id="UP000646877"/>
    </source>
</evidence>
<dbReference type="InterPro" id="IPR029058">
    <property type="entry name" value="AB_hydrolase_fold"/>
</dbReference>
<dbReference type="Proteomes" id="UP001304419">
    <property type="component" value="Chromosome 1"/>
</dbReference>
<evidence type="ECO:0000256" key="2">
    <source>
        <dbReference type="ARBA" id="ARBA00006432"/>
    </source>
</evidence>
<dbReference type="NCBIfam" id="TIGR01733">
    <property type="entry name" value="AA-adenyl-dom"/>
    <property type="match status" value="1"/>
</dbReference>
<evidence type="ECO:0000256" key="4">
    <source>
        <dbReference type="ARBA" id="ARBA00022553"/>
    </source>
</evidence>
<accession>A0A8I2H462</accession>
<dbReference type="GO" id="GO:0044550">
    <property type="term" value="P:secondary metabolite biosynthetic process"/>
    <property type="evidence" value="ECO:0007669"/>
    <property type="project" value="TreeGrafter"/>
</dbReference>
<feature type="domain" description="Carrier" evidence="5">
    <location>
        <begin position="1827"/>
        <end position="1902"/>
    </location>
</feature>
<dbReference type="Gene3D" id="3.40.50.980">
    <property type="match status" value="4"/>
</dbReference>
<dbReference type="InterPro" id="IPR001242">
    <property type="entry name" value="Condensation_dom"/>
</dbReference>
<dbReference type="SUPFAM" id="SSF56801">
    <property type="entry name" value="Acetyl-CoA synthetase-like"/>
    <property type="match status" value="2"/>
</dbReference>
<dbReference type="Pfam" id="PF13193">
    <property type="entry name" value="AMP-binding_C"/>
    <property type="match status" value="1"/>
</dbReference>
<feature type="domain" description="Carrier" evidence="5">
    <location>
        <begin position="965"/>
        <end position="1040"/>
    </location>
</feature>
<dbReference type="InterPro" id="IPR036736">
    <property type="entry name" value="ACP-like_sf"/>
</dbReference>